<protein>
    <submittedName>
        <fullName evidence="1">Uncharacterized protein</fullName>
    </submittedName>
</protein>
<gene>
    <name evidence="1" type="ORF">HF838_24000</name>
</gene>
<evidence type="ECO:0000313" key="1">
    <source>
        <dbReference type="EMBL" id="NMF01264.1"/>
    </source>
</evidence>
<evidence type="ECO:0000313" key="2">
    <source>
        <dbReference type="Proteomes" id="UP000561326"/>
    </source>
</evidence>
<comment type="caution">
    <text evidence="1">The sequence shown here is derived from an EMBL/GenBank/DDBJ whole genome shotgun (WGS) entry which is preliminary data.</text>
</comment>
<proteinExistence type="predicted"/>
<sequence>MFTIIGVIIVLAVLSWIIWDKRYKEYDNTDVPAGFVRTDEVNVDPVSGKKTRVYYHPHTGERFYKKEND</sequence>
<dbReference type="AlphaFoldDB" id="A0A848CZU8"/>
<accession>A0A848CZU8</accession>
<name>A0A848CZU8_ANEAE</name>
<dbReference type="Proteomes" id="UP000561326">
    <property type="component" value="Unassembled WGS sequence"/>
</dbReference>
<reference evidence="1 2" key="1">
    <citation type="submission" date="2020-04" db="EMBL/GenBank/DDBJ databases">
        <authorList>
            <person name="Hitch T.C.A."/>
            <person name="Wylensek D."/>
            <person name="Clavel T."/>
        </authorList>
    </citation>
    <scope>NUCLEOTIDE SEQUENCE [LARGE SCALE GENOMIC DNA]</scope>
    <source>
        <strain evidence="1 2">WB01_D5_05</strain>
    </source>
</reference>
<dbReference type="EMBL" id="JABAGO010000075">
    <property type="protein sequence ID" value="NMF01264.1"/>
    <property type="molecule type" value="Genomic_DNA"/>
</dbReference>
<dbReference type="RefSeq" id="WP_168976647.1">
    <property type="nucleotide sequence ID" value="NZ_JABAGO010000075.1"/>
</dbReference>
<organism evidence="1 2">
    <name type="scientific">Aneurinibacillus aneurinilyticus</name>
    <name type="common">Bacillus aneurinolyticus</name>
    <dbReference type="NCBI Taxonomy" id="1391"/>
    <lineage>
        <taxon>Bacteria</taxon>
        <taxon>Bacillati</taxon>
        <taxon>Bacillota</taxon>
        <taxon>Bacilli</taxon>
        <taxon>Bacillales</taxon>
        <taxon>Paenibacillaceae</taxon>
        <taxon>Aneurinibacillus group</taxon>
        <taxon>Aneurinibacillus</taxon>
    </lineage>
</organism>